<accession>A0A0A3XPN1</accession>
<dbReference type="KEGG" id="bjp:RN69_29180"/>
<feature type="region of interest" description="Disordered" evidence="1">
    <location>
        <begin position="63"/>
        <end position="108"/>
    </location>
</feature>
<sequence>MVADSDSNIAWHRVQLKKNRAELKALETARFTMGEIASSKRDGQTQKAIAELKRKISLSERLVADHDKRTRRPLGTDLQSLSNGSWSHWDAYTGRQQRKTGQRSPGRG</sequence>
<protein>
    <submittedName>
        <fullName evidence="2">Uncharacterized protein</fullName>
    </submittedName>
</protein>
<dbReference type="eggNOG" id="ENOG5030WPW">
    <property type="taxonomic scope" value="Bacteria"/>
</dbReference>
<dbReference type="Proteomes" id="UP000030377">
    <property type="component" value="Unassembled WGS sequence"/>
</dbReference>
<dbReference type="STRING" id="375.BKD09_RS31215"/>
<feature type="compositionally biased region" description="Polar residues" evidence="1">
    <location>
        <begin position="77"/>
        <end position="86"/>
    </location>
</feature>
<dbReference type="RefSeq" id="WP_014496088.1">
    <property type="nucleotide sequence ID" value="NZ_BJNK01000006.1"/>
</dbReference>
<gene>
    <name evidence="2" type="ORF">MA20_26595</name>
</gene>
<proteinExistence type="predicted"/>
<comment type="caution">
    <text evidence="2">The sequence shown here is derived from an EMBL/GenBank/DDBJ whole genome shotgun (WGS) entry which is preliminary data.</text>
</comment>
<reference evidence="2 3" key="1">
    <citation type="submission" date="2014-09" db="EMBL/GenBank/DDBJ databases">
        <title>Draft genome of Bradyrhizobium japonicum Is-34.</title>
        <authorList>
            <person name="Tsurumaru H."/>
            <person name="Yamakawa T."/>
            <person name="Hashimoto S."/>
            <person name="Okizaki K."/>
            <person name="Kanesaki Y."/>
            <person name="Yoshikawa H."/>
            <person name="Yajima S."/>
        </authorList>
    </citation>
    <scope>NUCLEOTIDE SEQUENCE [LARGE SCALE GENOMIC DNA]</scope>
    <source>
        <strain evidence="2 3">Is-34</strain>
    </source>
</reference>
<name>A0A0A3XPN1_BRAJP</name>
<dbReference type="EMBL" id="JRPN01000020">
    <property type="protein sequence ID" value="KGT76360.1"/>
    <property type="molecule type" value="Genomic_DNA"/>
</dbReference>
<evidence type="ECO:0000256" key="1">
    <source>
        <dbReference type="SAM" id="MobiDB-lite"/>
    </source>
</evidence>
<evidence type="ECO:0000313" key="2">
    <source>
        <dbReference type="EMBL" id="KGT76360.1"/>
    </source>
</evidence>
<dbReference type="AlphaFoldDB" id="A0A0A3XPN1"/>
<evidence type="ECO:0000313" key="3">
    <source>
        <dbReference type="Proteomes" id="UP000030377"/>
    </source>
</evidence>
<dbReference type="PATRIC" id="fig|375.37.peg.5898"/>
<organism evidence="2 3">
    <name type="scientific">Bradyrhizobium japonicum</name>
    <dbReference type="NCBI Taxonomy" id="375"/>
    <lineage>
        <taxon>Bacteria</taxon>
        <taxon>Pseudomonadati</taxon>
        <taxon>Pseudomonadota</taxon>
        <taxon>Alphaproteobacteria</taxon>
        <taxon>Hyphomicrobiales</taxon>
        <taxon>Nitrobacteraceae</taxon>
        <taxon>Bradyrhizobium</taxon>
    </lineage>
</organism>
<dbReference type="GeneID" id="64069010"/>